<feature type="compositionally biased region" description="Low complexity" evidence="4">
    <location>
        <begin position="1255"/>
        <end position="1272"/>
    </location>
</feature>
<feature type="region of interest" description="Disordered" evidence="4">
    <location>
        <begin position="942"/>
        <end position="970"/>
    </location>
</feature>
<feature type="compositionally biased region" description="Basic and acidic residues" evidence="4">
    <location>
        <begin position="711"/>
        <end position="723"/>
    </location>
</feature>
<feature type="region of interest" description="Disordered" evidence="4">
    <location>
        <begin position="1366"/>
        <end position="1555"/>
    </location>
</feature>
<reference evidence="6" key="1">
    <citation type="journal article" date="2021" name="IMA Fungus">
        <title>Genomic characterization of three marine fungi, including Emericellopsis atlantica sp. nov. with signatures of a generalist lifestyle and marine biomass degradation.</title>
        <authorList>
            <person name="Hagestad O.C."/>
            <person name="Hou L."/>
            <person name="Andersen J.H."/>
            <person name="Hansen E.H."/>
            <person name="Altermark B."/>
            <person name="Li C."/>
            <person name="Kuhnert E."/>
            <person name="Cox R.J."/>
            <person name="Crous P.W."/>
            <person name="Spatafora J.W."/>
            <person name="Lail K."/>
            <person name="Amirebrahimi M."/>
            <person name="Lipzen A."/>
            <person name="Pangilinan J."/>
            <person name="Andreopoulos W."/>
            <person name="Hayes R.D."/>
            <person name="Ng V."/>
            <person name="Grigoriev I.V."/>
            <person name="Jackson S.A."/>
            <person name="Sutton T.D.S."/>
            <person name="Dobson A.D.W."/>
            <person name="Rama T."/>
        </authorList>
    </citation>
    <scope>NUCLEOTIDE SEQUENCE</scope>
    <source>
        <strain evidence="6">TRa3180A</strain>
    </source>
</reference>
<feature type="compositionally biased region" description="Acidic residues" evidence="4">
    <location>
        <begin position="676"/>
        <end position="691"/>
    </location>
</feature>
<name>A0A9P7Z6V0_9HELO</name>
<evidence type="ECO:0000259" key="5">
    <source>
        <dbReference type="PROSITE" id="PS51460"/>
    </source>
</evidence>
<feature type="compositionally biased region" description="Polar residues" evidence="4">
    <location>
        <begin position="1369"/>
        <end position="1379"/>
    </location>
</feature>
<dbReference type="GO" id="GO:0008017">
    <property type="term" value="F:microtubule binding"/>
    <property type="evidence" value="ECO:0007669"/>
    <property type="project" value="InterPro"/>
</dbReference>
<evidence type="ECO:0000256" key="4">
    <source>
        <dbReference type="SAM" id="MobiDB-lite"/>
    </source>
</evidence>
<feature type="region of interest" description="Disordered" evidence="4">
    <location>
        <begin position="658"/>
        <end position="791"/>
    </location>
</feature>
<dbReference type="InterPro" id="IPR036534">
    <property type="entry name" value="GAR_dom_sf"/>
</dbReference>
<organism evidence="6 7">
    <name type="scientific">Calycina marina</name>
    <dbReference type="NCBI Taxonomy" id="1763456"/>
    <lineage>
        <taxon>Eukaryota</taxon>
        <taxon>Fungi</taxon>
        <taxon>Dikarya</taxon>
        <taxon>Ascomycota</taxon>
        <taxon>Pezizomycotina</taxon>
        <taxon>Leotiomycetes</taxon>
        <taxon>Helotiales</taxon>
        <taxon>Pezizellaceae</taxon>
        <taxon>Calycina</taxon>
    </lineage>
</organism>
<feature type="region of interest" description="Disordered" evidence="4">
    <location>
        <begin position="1090"/>
        <end position="1133"/>
    </location>
</feature>
<dbReference type="SUPFAM" id="SSF143575">
    <property type="entry name" value="GAS2 domain-like"/>
    <property type="match status" value="1"/>
</dbReference>
<evidence type="ECO:0000256" key="2">
    <source>
        <dbReference type="ARBA" id="ARBA00022490"/>
    </source>
</evidence>
<gene>
    <name evidence="6" type="ORF">BJ878DRAFT_540392</name>
</gene>
<feature type="compositionally biased region" description="Basic and acidic residues" evidence="4">
    <location>
        <begin position="1467"/>
        <end position="1486"/>
    </location>
</feature>
<feature type="domain" description="GAR" evidence="5">
    <location>
        <begin position="1272"/>
        <end position="1346"/>
    </location>
</feature>
<feature type="compositionally biased region" description="Polar residues" evidence="4">
    <location>
        <begin position="698"/>
        <end position="707"/>
    </location>
</feature>
<evidence type="ECO:0000313" key="7">
    <source>
        <dbReference type="Proteomes" id="UP000887226"/>
    </source>
</evidence>
<dbReference type="GO" id="GO:0005856">
    <property type="term" value="C:cytoskeleton"/>
    <property type="evidence" value="ECO:0007669"/>
    <property type="project" value="UniProtKB-SubCell"/>
</dbReference>
<dbReference type="InterPro" id="IPR003108">
    <property type="entry name" value="GAR_dom"/>
</dbReference>
<feature type="compositionally biased region" description="Polar residues" evidence="4">
    <location>
        <begin position="1446"/>
        <end position="1465"/>
    </location>
</feature>
<comment type="subcellular location">
    <subcellularLocation>
        <location evidence="1">Cytoplasm</location>
        <location evidence="1">Cytoskeleton</location>
    </subcellularLocation>
</comment>
<feature type="compositionally biased region" description="Basic residues" evidence="4">
    <location>
        <begin position="658"/>
        <end position="670"/>
    </location>
</feature>
<feature type="compositionally biased region" description="Basic and acidic residues" evidence="4">
    <location>
        <begin position="1518"/>
        <end position="1555"/>
    </location>
</feature>
<feature type="compositionally biased region" description="Polar residues" evidence="4">
    <location>
        <begin position="1508"/>
        <end position="1517"/>
    </location>
</feature>
<keyword evidence="2" id="KW-0963">Cytoplasm</keyword>
<dbReference type="OrthoDB" id="5409589at2759"/>
<feature type="region of interest" description="Disordered" evidence="4">
    <location>
        <begin position="1250"/>
        <end position="1272"/>
    </location>
</feature>
<feature type="region of interest" description="Disordered" evidence="4">
    <location>
        <begin position="468"/>
        <end position="595"/>
    </location>
</feature>
<keyword evidence="3" id="KW-0206">Cytoskeleton</keyword>
<sequence>MDSTKTPLSSVPRFNRRLSPYSAASSPTITSGRQRYTDDILSDLSPTSTFEAFTTPSGKLRDSIEAATPVERAFGIRATLASKKIQEWVIELSAWPWPENPGPEGFELPTVRRRKLAYRSNERQPRSGYPEPVLEDIDPSEYMGSLPTHDVLAYEVRIEEIQEDMDDLNVEEIKRTVLNNYFSSNSRPSSASSTLAPPSFDSGPLRYTKMDDFAAVVAATVLHALPNLSRLTCLMEVWSTRLGVLRKVPSILGMLNDAEVALQSGWQAFQVPGIRHSGEKVERYLERATFEVMRNVLQDKVTTLGRDLDRMLDRLEGREDTLPEHWLDRMEALETDYGSWVVSGDRKVREGEWARLEQRKKEKAKQQKKDEDSRKVASLHEEQAIREREEQARLVVEAARLKAELARKEREEDMRLERLASEKAAMLEEQRVQKIIDDEIRSRIEQQESAAKAARKGTLRNADQVDGPEVFESSNHAGHFPYHPLSSERPTQIVAFDGVPDSQDYETSDDRPMSKDVERTITHQHKIRPKFDESLQSFDGNSESKIEPSYDYDPYGRPGHGSRAREKPTSSEIGPGKRNPLPDETLQVKQRHSPESRWNRGQWLIDEDLMQGLSGGLRLDDATEARLAKKFGNKNETNTHKYAGISDSQVARNAAFMKKHNLKPQRTRPGRRTEASEFDGTDDIDDEDEVPDNAVEVPSQNQGSSTAVGDGLRKIVDSKHTPDSEQPPSPVQHFRRRSIAGIVDAVFPTRMRSPTNPSKRTPLSRNASMRARADSSTAETQTSLPPSPSDLLRFNNATSWVGSPLAPEETVVKMRASVSSQGGRSQQTVMFIPSPKAEKSAELPPQVDGSLTAPQNAILATKSKPGDSYFDRPAPSKRHSRNFSLVSGYSITSPSPELRTAEPGKYLRHNVVVTPTKPARSEPITPEVISMSPTMVVGEVMPSLASPSSSDDPSEAEPPSINSFDGMNESKMNTHELGEIGQCYTPDRPKRSSRVLRKSISKAVPVLAPSKRASLQTLRTADGIPPPNLNGLSTKIAQAISEQPTALPNLRIEDLPVFGDGGSAMSTLTSPLPCQGYECACVCPRCTAFSPSNAKTPDEEPAFDNSWTESQSADRRNSLSIESPQLPEHRKSVSESLITDRIITGKGSPIIRPNMTTIVADIPPTVISINSAPTSPVRSSSPNVSHPVGSTLKNGITTDDQMQAQLSSLLKSIPTNIRLNNESAPEIVFATRMAPSNGDSLQVRKSRCPLPKYARPSSSLSTHSPSSLSVRSTTPAFTLQPVSTKNIAHHYNTHSDIRVYHLSRHDDAPIKLHIRRVGEHGDRLMVRTGGGWADLGEYLTAYISHHGRRIASGTAEDKVEVQNLGAGNRSVSRSGTTPTVRPRNISFDNGGGRESPVHRPSSVMGTARPQSSFTVRKVRRSIGEVSGQSKYDPTTPRAATAMGHSAATTPLSESSIAASRISWTESPDDRNNEREPPTPERLEARSRLTSLGGLGMAGPNSGGKKQISHSAQEWVRSTTEKVRVASAEKEREKANAAESRRGSGWGEEKRRLFKQ</sequence>
<accession>A0A9P7Z6V0</accession>
<evidence type="ECO:0000256" key="1">
    <source>
        <dbReference type="ARBA" id="ARBA00004245"/>
    </source>
</evidence>
<comment type="caution">
    <text evidence="6">The sequence shown here is derived from an EMBL/GenBank/DDBJ whole genome shotgun (WGS) entry which is preliminary data.</text>
</comment>
<proteinExistence type="predicted"/>
<protein>
    <recommendedName>
        <fullName evidence="5">GAR domain-containing protein</fullName>
    </recommendedName>
</protein>
<dbReference type="Proteomes" id="UP000887226">
    <property type="component" value="Unassembled WGS sequence"/>
</dbReference>
<feature type="region of interest" description="Disordered" evidence="4">
    <location>
        <begin position="119"/>
        <end position="138"/>
    </location>
</feature>
<evidence type="ECO:0000313" key="6">
    <source>
        <dbReference type="EMBL" id="KAG9246351.1"/>
    </source>
</evidence>
<feature type="compositionally biased region" description="Polar residues" evidence="4">
    <location>
        <begin position="752"/>
        <end position="767"/>
    </location>
</feature>
<feature type="region of interest" description="Disordered" evidence="4">
    <location>
        <begin position="359"/>
        <end position="383"/>
    </location>
</feature>
<dbReference type="EMBL" id="MU253808">
    <property type="protein sequence ID" value="KAG9246351.1"/>
    <property type="molecule type" value="Genomic_DNA"/>
</dbReference>
<feature type="compositionally biased region" description="Low complexity" evidence="4">
    <location>
        <begin position="942"/>
        <end position="951"/>
    </location>
</feature>
<dbReference type="PROSITE" id="PS51460">
    <property type="entry name" value="GAR"/>
    <property type="match status" value="1"/>
</dbReference>
<evidence type="ECO:0000256" key="3">
    <source>
        <dbReference type="ARBA" id="ARBA00023212"/>
    </source>
</evidence>
<feature type="compositionally biased region" description="Basic and acidic residues" evidence="4">
    <location>
        <begin position="508"/>
        <end position="521"/>
    </location>
</feature>
<feature type="compositionally biased region" description="Polar residues" evidence="4">
    <location>
        <begin position="774"/>
        <end position="784"/>
    </location>
</feature>
<keyword evidence="7" id="KW-1185">Reference proteome</keyword>